<evidence type="ECO:0000313" key="3">
    <source>
        <dbReference type="EMBL" id="KAE8674685.1"/>
    </source>
</evidence>
<dbReference type="Gene3D" id="3.30.420.10">
    <property type="entry name" value="Ribonuclease H-like superfamily/Ribonuclease H"/>
    <property type="match status" value="1"/>
</dbReference>
<dbReference type="InterPro" id="IPR012337">
    <property type="entry name" value="RNaseH-like_sf"/>
</dbReference>
<dbReference type="Proteomes" id="UP000436088">
    <property type="component" value="Unassembled WGS sequence"/>
</dbReference>
<name>A0A6A2Y2I8_HIBSY</name>
<reference evidence="3" key="1">
    <citation type="submission" date="2019-09" db="EMBL/GenBank/DDBJ databases">
        <title>Draft genome information of white flower Hibiscus syriacus.</title>
        <authorList>
            <person name="Kim Y.-M."/>
        </authorList>
    </citation>
    <scope>NUCLEOTIDE SEQUENCE [LARGE SCALE GENOMIC DNA]</scope>
    <source>
        <strain evidence="3">YM2019G1</strain>
    </source>
</reference>
<keyword evidence="4" id="KW-1185">Reference proteome</keyword>
<dbReference type="SUPFAM" id="SSF53098">
    <property type="entry name" value="Ribonuclease H-like"/>
    <property type="match status" value="1"/>
</dbReference>
<dbReference type="AlphaFoldDB" id="A0A6A2Y2I8"/>
<evidence type="ECO:0000313" key="4">
    <source>
        <dbReference type="Proteomes" id="UP000436088"/>
    </source>
</evidence>
<feature type="compositionally biased region" description="Basic and acidic residues" evidence="1">
    <location>
        <begin position="186"/>
        <end position="207"/>
    </location>
</feature>
<dbReference type="Pfam" id="PF14223">
    <property type="entry name" value="Retrotran_gag_2"/>
    <property type="match status" value="1"/>
</dbReference>
<dbReference type="PANTHER" id="PTHR11439">
    <property type="entry name" value="GAG-POL-RELATED RETROTRANSPOSON"/>
    <property type="match status" value="1"/>
</dbReference>
<sequence length="975" mass="110936">MKEMQKDMLRAQKELFAKFVGLLEERNIEYVKGLILDIVTEGPLYPLGFTPIHSQILQEMLVHTGKVLYDKLVVSPYYVSPLQSPYPKWYDTNIQCTRINAITEENGKKIITNVNEVKSPMQWIWGQMIKAGLLVSSLVVEQVENGNDNKQSPWKYECKMDNLEKEKKEIGEVGHFNRSGRCYSPDQHKEPEKRSANDKGKKGDQQFKKPIVDNALEDLSINVILGDEAKEGRTIVSPDEIWKKLESQFMSKSLTTKLYLKQRLYGLMMQDDHDLAQHVNVINQIVYDLARIDVKIEDEEKAMILLCSFPPSYEHIVITLTYGKENIKVEEIIAALLAHNQRKQNGGESSQADSLYVKGNRDPGRKLEKMYDGFVRTLCGVQHIPDLKKNLISLGTLHKNGFIPKADKDRETIWIVKEVLTVMKGKMNVGIIYRLLRSTVVGGIHSVESYDDTTKLCHMRLAQLSECGIAELHKRNTLHGVKSCKLNFCKYSVLVKQNKVRFKTGKHTTERILDYVHSDVWGPSTTSSLGGSTAQDITTNGVAERMNRSLKERARCLRLNTGLPKHFWAEAVNMACYLINRSPKALLAGKVVEEVWTGHYVTFDHLRIFGCPAYVHVPADERSKLDAKLKECIFLGYKKGVKGFKLWDPVAKKIVIDRDDYSLARDRVIWTNIKPLNRLGFEDLVSFSLTGSSDDPVTSHSAVTRPKNDKWMAAMVEEMESLNHNRTWELVRLPKEEPIYMQQPKGFTQPGNEHLVYKLKKSFLDDVSFIFLLLYVDDMLIDVKNIDDGQRLRNCGYLNGVMLRKRFVMSSAKPVSTPLANHFKLSSEQCPKTDKEAEDMAKVLYSNTVGCLMYAMVCTRPDLAHVVSQVCKYMSKPGKQHWEAVKWIFRYLKGTMGHGIVFGSQRDNSLVIGYVDSYYADDLDNRRSMTGYFFTLGGGPICWKSIVQSVVVLSTTEAEYMAIAEAAKEALGLLV</sequence>
<dbReference type="EMBL" id="VEPZ02001414">
    <property type="protein sequence ID" value="KAE8674685.1"/>
    <property type="molecule type" value="Genomic_DNA"/>
</dbReference>
<comment type="caution">
    <text evidence="3">The sequence shown here is derived from an EMBL/GenBank/DDBJ whole genome shotgun (WGS) entry which is preliminary data.</text>
</comment>
<gene>
    <name evidence="3" type="ORF">F3Y22_tig00111723pilonHSYRG00003</name>
</gene>
<feature type="region of interest" description="Disordered" evidence="1">
    <location>
        <begin position="178"/>
        <end position="207"/>
    </location>
</feature>
<evidence type="ECO:0000259" key="2">
    <source>
        <dbReference type="Pfam" id="PF25597"/>
    </source>
</evidence>
<dbReference type="Pfam" id="PF25597">
    <property type="entry name" value="SH3_retrovirus"/>
    <property type="match status" value="1"/>
</dbReference>
<protein>
    <submittedName>
        <fullName evidence="3">Ribonuclease H protein</fullName>
    </submittedName>
</protein>
<accession>A0A6A2Y2I8</accession>
<dbReference type="InterPro" id="IPR036397">
    <property type="entry name" value="RNaseH_sf"/>
</dbReference>
<dbReference type="PANTHER" id="PTHR11439:SF491">
    <property type="entry name" value="INTEGRASE CATALYTIC DOMAIN-CONTAINING PROTEIN"/>
    <property type="match status" value="1"/>
</dbReference>
<dbReference type="GO" id="GO:0003676">
    <property type="term" value="F:nucleic acid binding"/>
    <property type="evidence" value="ECO:0007669"/>
    <property type="project" value="InterPro"/>
</dbReference>
<organism evidence="3 4">
    <name type="scientific">Hibiscus syriacus</name>
    <name type="common">Rose of Sharon</name>
    <dbReference type="NCBI Taxonomy" id="106335"/>
    <lineage>
        <taxon>Eukaryota</taxon>
        <taxon>Viridiplantae</taxon>
        <taxon>Streptophyta</taxon>
        <taxon>Embryophyta</taxon>
        <taxon>Tracheophyta</taxon>
        <taxon>Spermatophyta</taxon>
        <taxon>Magnoliopsida</taxon>
        <taxon>eudicotyledons</taxon>
        <taxon>Gunneridae</taxon>
        <taxon>Pentapetalae</taxon>
        <taxon>rosids</taxon>
        <taxon>malvids</taxon>
        <taxon>Malvales</taxon>
        <taxon>Malvaceae</taxon>
        <taxon>Malvoideae</taxon>
        <taxon>Hibiscus</taxon>
    </lineage>
</organism>
<dbReference type="CDD" id="cd09272">
    <property type="entry name" value="RNase_HI_RT_Ty1"/>
    <property type="match status" value="1"/>
</dbReference>
<feature type="domain" description="Retroviral polymerase SH3-like" evidence="2">
    <location>
        <begin position="611"/>
        <end position="659"/>
    </location>
</feature>
<proteinExistence type="predicted"/>
<dbReference type="InterPro" id="IPR057670">
    <property type="entry name" value="SH3_retrovirus"/>
</dbReference>
<evidence type="ECO:0000256" key="1">
    <source>
        <dbReference type="SAM" id="MobiDB-lite"/>
    </source>
</evidence>